<dbReference type="PANTHER" id="PTHR10584:SF166">
    <property type="entry name" value="RIBOKINASE"/>
    <property type="match status" value="1"/>
</dbReference>
<sequence length="291" mass="31725">PKTIVSVGSIALDWLEFPDGTKGETLGGSLTYFTRSAGILAPVNIVGVVGTDFPKEGMNLFREYAASLEDLQIEEGKSFRWGGRYHDDWENRTTLYTELGVFETFSPKLSNSNKQSPLLYLGNIHPALQLDVLSQMASDDTVIVCDTMNLWINTTRGDLDKVLERIDILLLNESEAELLTGIEQVPEAAQAIRTMGPKKIVVKQGGSGSTLISSDRDFHVDVYPIDKLMDPTGAGDSFAGGLMAALANGHSLEEGLIWGTASASFCVEGFGLEGLSRMTPETFRERVEVVR</sequence>
<dbReference type="EMBL" id="UINC01118866">
    <property type="protein sequence ID" value="SVC92281.1"/>
    <property type="molecule type" value="Genomic_DNA"/>
</dbReference>
<feature type="non-terminal residue" evidence="4">
    <location>
        <position position="1"/>
    </location>
</feature>
<keyword evidence="2" id="KW-0418">Kinase</keyword>
<keyword evidence="1" id="KW-0808">Transferase</keyword>
<dbReference type="GO" id="GO:0005829">
    <property type="term" value="C:cytosol"/>
    <property type="evidence" value="ECO:0007669"/>
    <property type="project" value="TreeGrafter"/>
</dbReference>
<dbReference type="Pfam" id="PF00294">
    <property type="entry name" value="PfkB"/>
    <property type="match status" value="1"/>
</dbReference>
<accession>A0A382R6S9</accession>
<feature type="domain" description="Carbohydrate kinase PfkB" evidence="3">
    <location>
        <begin position="46"/>
        <end position="271"/>
    </location>
</feature>
<dbReference type="InterPro" id="IPR029056">
    <property type="entry name" value="Ribokinase-like"/>
</dbReference>
<organism evidence="4">
    <name type="scientific">marine metagenome</name>
    <dbReference type="NCBI Taxonomy" id="408172"/>
    <lineage>
        <taxon>unclassified sequences</taxon>
        <taxon>metagenomes</taxon>
        <taxon>ecological metagenomes</taxon>
    </lineage>
</organism>
<proteinExistence type="predicted"/>
<evidence type="ECO:0000256" key="2">
    <source>
        <dbReference type="ARBA" id="ARBA00022777"/>
    </source>
</evidence>
<evidence type="ECO:0000256" key="1">
    <source>
        <dbReference type="ARBA" id="ARBA00022679"/>
    </source>
</evidence>
<name>A0A382R6S9_9ZZZZ</name>
<evidence type="ECO:0000259" key="3">
    <source>
        <dbReference type="Pfam" id="PF00294"/>
    </source>
</evidence>
<dbReference type="InterPro" id="IPR011611">
    <property type="entry name" value="PfkB_dom"/>
</dbReference>
<dbReference type="PROSITE" id="PS00584">
    <property type="entry name" value="PFKB_KINASES_2"/>
    <property type="match status" value="1"/>
</dbReference>
<dbReference type="SUPFAM" id="SSF53613">
    <property type="entry name" value="Ribokinase-like"/>
    <property type="match status" value="1"/>
</dbReference>
<dbReference type="AlphaFoldDB" id="A0A382R6S9"/>
<dbReference type="GO" id="GO:0016301">
    <property type="term" value="F:kinase activity"/>
    <property type="evidence" value="ECO:0007669"/>
    <property type="project" value="UniProtKB-KW"/>
</dbReference>
<dbReference type="PANTHER" id="PTHR10584">
    <property type="entry name" value="SUGAR KINASE"/>
    <property type="match status" value="1"/>
</dbReference>
<reference evidence="4" key="1">
    <citation type="submission" date="2018-05" db="EMBL/GenBank/DDBJ databases">
        <authorList>
            <person name="Lanie J.A."/>
            <person name="Ng W.-L."/>
            <person name="Kazmierczak K.M."/>
            <person name="Andrzejewski T.M."/>
            <person name="Davidsen T.M."/>
            <person name="Wayne K.J."/>
            <person name="Tettelin H."/>
            <person name="Glass J.I."/>
            <person name="Rusch D."/>
            <person name="Podicherti R."/>
            <person name="Tsui H.-C.T."/>
            <person name="Winkler M.E."/>
        </authorList>
    </citation>
    <scope>NUCLEOTIDE SEQUENCE</scope>
</reference>
<gene>
    <name evidence="4" type="ORF">METZ01_LOCUS345135</name>
</gene>
<dbReference type="InterPro" id="IPR002173">
    <property type="entry name" value="Carboh/pur_kinase_PfkB_CS"/>
</dbReference>
<evidence type="ECO:0000313" key="4">
    <source>
        <dbReference type="EMBL" id="SVC92281.1"/>
    </source>
</evidence>
<dbReference type="Gene3D" id="3.40.1190.20">
    <property type="match status" value="1"/>
</dbReference>
<protein>
    <recommendedName>
        <fullName evidence="3">Carbohydrate kinase PfkB domain-containing protein</fullName>
    </recommendedName>
</protein>